<dbReference type="Proteomes" id="UP000076923">
    <property type="component" value="Unassembled WGS sequence"/>
</dbReference>
<accession>A0A176TB62</accession>
<dbReference type="InterPro" id="IPR051556">
    <property type="entry name" value="N-term/lysine_N-AcTrnsfr"/>
</dbReference>
<dbReference type="PANTHER" id="PTHR42919">
    <property type="entry name" value="N-ALPHA-ACETYLTRANSFERASE"/>
    <property type="match status" value="1"/>
</dbReference>
<gene>
    <name evidence="4" type="ORF">LPB303_08645</name>
</gene>
<dbReference type="PROSITE" id="PS51186">
    <property type="entry name" value="GNAT"/>
    <property type="match status" value="1"/>
</dbReference>
<evidence type="ECO:0000313" key="5">
    <source>
        <dbReference type="Proteomes" id="UP000076923"/>
    </source>
</evidence>
<evidence type="ECO:0000259" key="3">
    <source>
        <dbReference type="PROSITE" id="PS51186"/>
    </source>
</evidence>
<dbReference type="Pfam" id="PF00583">
    <property type="entry name" value="Acetyltransf_1"/>
    <property type="match status" value="1"/>
</dbReference>
<sequence>MISIKKAALEDVKALAKVGEKAFLTPHKEAISKEMMDAYISTSFNEQNLIEEITNKKFQYNLIFKNDVLAGYSKIIINYKNENIKETNVTKMERLYLLEEFYGTGLGKQLFTHNLELAKQQNQKGIWLYVWVKNYKAIDFYKKASFKKIADYDFPVSKTETRPNNVFYLEF</sequence>
<keyword evidence="1 4" id="KW-0808">Transferase</keyword>
<protein>
    <submittedName>
        <fullName evidence="4">GNAT family N-acetyltransferase</fullName>
    </submittedName>
</protein>
<dbReference type="EMBL" id="LVWE01000032">
    <property type="protein sequence ID" value="OAD44999.1"/>
    <property type="molecule type" value="Genomic_DNA"/>
</dbReference>
<keyword evidence="5" id="KW-1185">Reference proteome</keyword>
<dbReference type="STRING" id="1333662.LPB303_08645"/>
<dbReference type="OrthoDB" id="7205533at2"/>
<dbReference type="InterPro" id="IPR016181">
    <property type="entry name" value="Acyl_CoA_acyltransferase"/>
</dbReference>
<dbReference type="CDD" id="cd04301">
    <property type="entry name" value="NAT_SF"/>
    <property type="match status" value="1"/>
</dbReference>
<organism evidence="4 5">
    <name type="scientific">Polaribacter atrinae</name>
    <dbReference type="NCBI Taxonomy" id="1333662"/>
    <lineage>
        <taxon>Bacteria</taxon>
        <taxon>Pseudomonadati</taxon>
        <taxon>Bacteroidota</taxon>
        <taxon>Flavobacteriia</taxon>
        <taxon>Flavobacteriales</taxon>
        <taxon>Flavobacteriaceae</taxon>
    </lineage>
</organism>
<dbReference type="InterPro" id="IPR000182">
    <property type="entry name" value="GNAT_dom"/>
</dbReference>
<dbReference type="AlphaFoldDB" id="A0A176TB62"/>
<keyword evidence="2" id="KW-0012">Acyltransferase</keyword>
<dbReference type="GO" id="GO:0016747">
    <property type="term" value="F:acyltransferase activity, transferring groups other than amino-acyl groups"/>
    <property type="evidence" value="ECO:0007669"/>
    <property type="project" value="InterPro"/>
</dbReference>
<proteinExistence type="predicted"/>
<comment type="caution">
    <text evidence="4">The sequence shown here is derived from an EMBL/GenBank/DDBJ whole genome shotgun (WGS) entry which is preliminary data.</text>
</comment>
<dbReference type="Gene3D" id="3.40.630.30">
    <property type="match status" value="1"/>
</dbReference>
<dbReference type="SUPFAM" id="SSF55729">
    <property type="entry name" value="Acyl-CoA N-acyltransferases (Nat)"/>
    <property type="match status" value="1"/>
</dbReference>
<reference evidence="4 5" key="1">
    <citation type="submission" date="2016-02" db="EMBL/GenBank/DDBJ databases">
        <title>Draft genome sequence of Polaribacter atrinae KACC17473.</title>
        <authorList>
            <person name="Shin S.-K."/>
            <person name="Yi H."/>
        </authorList>
    </citation>
    <scope>NUCLEOTIDE SEQUENCE [LARGE SCALE GENOMIC DNA]</scope>
    <source>
        <strain evidence="4 5">KACC 17473</strain>
    </source>
</reference>
<feature type="domain" description="N-acetyltransferase" evidence="3">
    <location>
        <begin position="2"/>
        <end position="171"/>
    </location>
</feature>
<name>A0A176TB62_9FLAO</name>
<dbReference type="PANTHER" id="PTHR42919:SF8">
    <property type="entry name" value="N-ALPHA-ACETYLTRANSFERASE 50"/>
    <property type="match status" value="1"/>
</dbReference>
<evidence type="ECO:0000313" key="4">
    <source>
        <dbReference type="EMBL" id="OAD44999.1"/>
    </source>
</evidence>
<evidence type="ECO:0000256" key="1">
    <source>
        <dbReference type="ARBA" id="ARBA00022679"/>
    </source>
</evidence>
<dbReference type="RefSeq" id="WP_068449631.1">
    <property type="nucleotide sequence ID" value="NZ_CP150660.1"/>
</dbReference>
<evidence type="ECO:0000256" key="2">
    <source>
        <dbReference type="ARBA" id="ARBA00023315"/>
    </source>
</evidence>